<dbReference type="PATRIC" id="fig|1653334.4.peg.1921"/>
<comment type="catalytic activity">
    <reaction evidence="1">
        <text>Hydrolyzes the link between N-acetylmuramoyl residues and L-amino acid residues in certain cell-wall glycopeptides.</text>
        <dbReference type="EC" id="3.5.1.28"/>
    </reaction>
</comment>
<evidence type="ECO:0000313" key="6">
    <source>
        <dbReference type="EMBL" id="SCC82656.1"/>
    </source>
</evidence>
<dbReference type="InterPro" id="IPR002508">
    <property type="entry name" value="MurNAc-LAA_cat"/>
</dbReference>
<sequence length="437" mass="47939">MRPAPIPYCNQERHLRRPMAKLRPFADLPDILCALAMLVLMLAPASIAFAQESESPGSIVAIDVAIEAEAQETRLVFKLSGPLEGRALHTGSPERVIIDLPRVNFQLPADQARSGGLISHFRYGLFARERSRVVIDLAGPALATSLASREREADGAHFFTITLTPVDRDRFTKVVARDTQDLAEAAARSSAIAAQIGELDDRPVIVIDPGHGGVDPGAVATGGVLEKDIVLAFGLRLRERLEQSGRYQVIMTRGDDVFVALADRVRIARKARADLFISIHADSISSAPQVRGLTVYTGSEQASDAESARLAERENRADAAAGVEEERIDNGVDDILMDLTRRETRGFSHGFARYLVDEMENIARLNRNPLRQAGFRVLRAPDVPSVLVELGYLSSRRDIALLRSQEWRDKTTRSMAEAIGTYFTVRFANRGLAPVSP</sequence>
<proteinExistence type="predicted"/>
<reference evidence="5 7" key="1">
    <citation type="submission" date="2015-09" db="EMBL/GenBank/DDBJ databases">
        <title>Identification and resolution of microdiversity through metagenomic sequencing of parallel consortia.</title>
        <authorList>
            <person name="Nelson W.C."/>
            <person name="Romine M.F."/>
            <person name="Lindemann S.R."/>
        </authorList>
    </citation>
    <scope>NUCLEOTIDE SEQUENCE [LARGE SCALE GENOMIC DNA]</scope>
    <source>
        <strain evidence="5">HL-109</strain>
    </source>
</reference>
<accession>A0A0P8A4T2</accession>
<dbReference type="SUPFAM" id="SSF53187">
    <property type="entry name" value="Zn-dependent exopeptidases"/>
    <property type="match status" value="1"/>
</dbReference>
<dbReference type="SMART" id="SM00646">
    <property type="entry name" value="Ami_3"/>
    <property type="match status" value="1"/>
</dbReference>
<dbReference type="InterPro" id="IPR021731">
    <property type="entry name" value="AMIN_dom"/>
</dbReference>
<dbReference type="Gene3D" id="2.60.40.3500">
    <property type="match status" value="1"/>
</dbReference>
<gene>
    <name evidence="5" type="primary">amiA</name>
    <name evidence="6" type="ORF">GA0071312_3664</name>
    <name evidence="5" type="ORF">HLUCCO17_00805</name>
</gene>
<name>A0A0P8A4T2_9HYPH</name>
<reference evidence="6 8" key="2">
    <citation type="submission" date="2016-08" db="EMBL/GenBank/DDBJ databases">
        <authorList>
            <person name="Varghese N."/>
            <person name="Submissions Spin"/>
        </authorList>
    </citation>
    <scope>NUCLEOTIDE SEQUENCE [LARGE SCALE GENOMIC DNA]</scope>
    <source>
        <strain evidence="6 8">HL-109</strain>
    </source>
</reference>
<dbReference type="CDD" id="cd02696">
    <property type="entry name" value="MurNAc-LAA"/>
    <property type="match status" value="1"/>
</dbReference>
<evidence type="ECO:0000313" key="5">
    <source>
        <dbReference type="EMBL" id="KPQ12667.1"/>
    </source>
</evidence>
<evidence type="ECO:0000313" key="8">
    <source>
        <dbReference type="Proteomes" id="UP000182800"/>
    </source>
</evidence>
<dbReference type="EMBL" id="FMBM01000003">
    <property type="protein sequence ID" value="SCC82656.1"/>
    <property type="molecule type" value="Genomic_DNA"/>
</dbReference>
<dbReference type="GO" id="GO:0030288">
    <property type="term" value="C:outer membrane-bounded periplasmic space"/>
    <property type="evidence" value="ECO:0007669"/>
    <property type="project" value="TreeGrafter"/>
</dbReference>
<dbReference type="GO" id="GO:0009253">
    <property type="term" value="P:peptidoglycan catabolic process"/>
    <property type="evidence" value="ECO:0007669"/>
    <property type="project" value="InterPro"/>
</dbReference>
<dbReference type="PANTHER" id="PTHR30404:SF0">
    <property type="entry name" value="N-ACETYLMURAMOYL-L-ALANINE AMIDASE AMIC"/>
    <property type="match status" value="1"/>
</dbReference>
<evidence type="ECO:0000256" key="2">
    <source>
        <dbReference type="ARBA" id="ARBA00011901"/>
    </source>
</evidence>
<dbReference type="Proteomes" id="UP000182800">
    <property type="component" value="Unassembled WGS sequence"/>
</dbReference>
<evidence type="ECO:0000256" key="1">
    <source>
        <dbReference type="ARBA" id="ARBA00001561"/>
    </source>
</evidence>
<dbReference type="STRING" id="1653334.GA0071312_3664"/>
<evidence type="ECO:0000256" key="3">
    <source>
        <dbReference type="ARBA" id="ARBA00022801"/>
    </source>
</evidence>
<keyword evidence="8" id="KW-1185">Reference proteome</keyword>
<dbReference type="EC" id="3.5.1.28" evidence="2"/>
<protein>
    <recommendedName>
        <fullName evidence="2">N-acetylmuramoyl-L-alanine amidase</fullName>
        <ecNumber evidence="2">3.5.1.28</ecNumber>
    </recommendedName>
</protein>
<dbReference type="Gene3D" id="3.40.630.40">
    <property type="entry name" value="Zn-dependent exopeptidases"/>
    <property type="match status" value="1"/>
</dbReference>
<dbReference type="InterPro" id="IPR050695">
    <property type="entry name" value="N-acetylmuramoyl_amidase_3"/>
</dbReference>
<comment type="caution">
    <text evidence="5">The sequence shown here is derived from an EMBL/GenBank/DDBJ whole genome shotgun (WGS) entry which is preliminary data.</text>
</comment>
<keyword evidence="3" id="KW-0378">Hydrolase</keyword>
<dbReference type="Pfam" id="PF01520">
    <property type="entry name" value="Amidase_3"/>
    <property type="match status" value="1"/>
</dbReference>
<dbReference type="Pfam" id="PF11741">
    <property type="entry name" value="AMIN"/>
    <property type="match status" value="1"/>
</dbReference>
<dbReference type="GO" id="GO:0008745">
    <property type="term" value="F:N-acetylmuramoyl-L-alanine amidase activity"/>
    <property type="evidence" value="ECO:0007669"/>
    <property type="project" value="UniProtKB-EC"/>
</dbReference>
<dbReference type="RefSeq" id="WP_108721938.1">
    <property type="nucleotide sequence ID" value="NZ_FMBM01000003.1"/>
</dbReference>
<dbReference type="EMBL" id="LJSX01000001">
    <property type="protein sequence ID" value="KPQ12667.1"/>
    <property type="molecule type" value="Genomic_DNA"/>
</dbReference>
<dbReference type="OrthoDB" id="9806267at2"/>
<evidence type="ECO:0000259" key="4">
    <source>
        <dbReference type="SMART" id="SM00646"/>
    </source>
</evidence>
<dbReference type="PANTHER" id="PTHR30404">
    <property type="entry name" value="N-ACETYLMURAMOYL-L-ALANINE AMIDASE"/>
    <property type="match status" value="1"/>
</dbReference>
<dbReference type="AlphaFoldDB" id="A0A0P8A4T2"/>
<organism evidence="5 7">
    <name type="scientific">Saliniramus fredricksonii</name>
    <dbReference type="NCBI Taxonomy" id="1653334"/>
    <lineage>
        <taxon>Bacteria</taxon>
        <taxon>Pseudomonadati</taxon>
        <taxon>Pseudomonadota</taxon>
        <taxon>Alphaproteobacteria</taxon>
        <taxon>Hyphomicrobiales</taxon>
        <taxon>Salinarimonadaceae</taxon>
        <taxon>Saliniramus</taxon>
    </lineage>
</organism>
<feature type="domain" description="MurNAc-LAA" evidence="4">
    <location>
        <begin position="265"/>
        <end position="420"/>
    </location>
</feature>
<dbReference type="Proteomes" id="UP000050497">
    <property type="component" value="Unassembled WGS sequence"/>
</dbReference>
<evidence type="ECO:0000313" key="7">
    <source>
        <dbReference type="Proteomes" id="UP000050497"/>
    </source>
</evidence>